<dbReference type="EMBL" id="CP036271">
    <property type="protein sequence ID" value="QDT54818.1"/>
    <property type="molecule type" value="Genomic_DNA"/>
</dbReference>
<dbReference type="InterPro" id="IPR036457">
    <property type="entry name" value="PPM-type-like_dom_sf"/>
</dbReference>
<feature type="domain" description="PPM-type phosphatase" evidence="1">
    <location>
        <begin position="8"/>
        <end position="247"/>
    </location>
</feature>
<dbReference type="SUPFAM" id="SSF81606">
    <property type="entry name" value="PP2C-like"/>
    <property type="match status" value="1"/>
</dbReference>
<evidence type="ECO:0000313" key="2">
    <source>
        <dbReference type="EMBL" id="QDT54818.1"/>
    </source>
</evidence>
<accession>A0A517SFD1</accession>
<dbReference type="RefSeq" id="WP_145030641.1">
    <property type="nucleotide sequence ID" value="NZ_CP036271.1"/>
</dbReference>
<protein>
    <submittedName>
        <fullName evidence="2">Serine/threonine phosphatase stp</fullName>
        <ecNumber evidence="2">3.1.3.16</ecNumber>
    </submittedName>
</protein>
<dbReference type="KEGG" id="ccos:Pan44_28560"/>
<evidence type="ECO:0000259" key="1">
    <source>
        <dbReference type="PROSITE" id="PS51746"/>
    </source>
</evidence>
<dbReference type="InterPro" id="IPR001932">
    <property type="entry name" value="PPM-type_phosphatase-like_dom"/>
</dbReference>
<dbReference type="PANTHER" id="PTHR47992">
    <property type="entry name" value="PROTEIN PHOSPHATASE"/>
    <property type="match status" value="1"/>
</dbReference>
<dbReference type="SMART" id="SM00332">
    <property type="entry name" value="PP2Cc"/>
    <property type="match status" value="1"/>
</dbReference>
<organism evidence="2 3">
    <name type="scientific">Caulifigura coniformis</name>
    <dbReference type="NCBI Taxonomy" id="2527983"/>
    <lineage>
        <taxon>Bacteria</taxon>
        <taxon>Pseudomonadati</taxon>
        <taxon>Planctomycetota</taxon>
        <taxon>Planctomycetia</taxon>
        <taxon>Planctomycetales</taxon>
        <taxon>Planctomycetaceae</taxon>
        <taxon>Caulifigura</taxon>
    </lineage>
</organism>
<dbReference type="Proteomes" id="UP000315700">
    <property type="component" value="Chromosome"/>
</dbReference>
<gene>
    <name evidence="2" type="primary">stp_2</name>
    <name evidence="2" type="ORF">Pan44_28560</name>
</gene>
<dbReference type="InterPro" id="IPR015655">
    <property type="entry name" value="PP2C"/>
</dbReference>
<dbReference type="InParanoid" id="A0A517SFD1"/>
<dbReference type="Pfam" id="PF13672">
    <property type="entry name" value="PP2C_2"/>
    <property type="match status" value="1"/>
</dbReference>
<dbReference type="OrthoDB" id="9801841at2"/>
<dbReference type="AlphaFoldDB" id="A0A517SFD1"/>
<dbReference type="EC" id="3.1.3.16" evidence="2"/>
<reference evidence="2 3" key="1">
    <citation type="submission" date="2019-02" db="EMBL/GenBank/DDBJ databases">
        <title>Deep-cultivation of Planctomycetes and their phenomic and genomic characterization uncovers novel biology.</title>
        <authorList>
            <person name="Wiegand S."/>
            <person name="Jogler M."/>
            <person name="Boedeker C."/>
            <person name="Pinto D."/>
            <person name="Vollmers J."/>
            <person name="Rivas-Marin E."/>
            <person name="Kohn T."/>
            <person name="Peeters S.H."/>
            <person name="Heuer A."/>
            <person name="Rast P."/>
            <person name="Oberbeckmann S."/>
            <person name="Bunk B."/>
            <person name="Jeske O."/>
            <person name="Meyerdierks A."/>
            <person name="Storesund J.E."/>
            <person name="Kallscheuer N."/>
            <person name="Luecker S."/>
            <person name="Lage O.M."/>
            <person name="Pohl T."/>
            <person name="Merkel B.J."/>
            <person name="Hornburger P."/>
            <person name="Mueller R.-W."/>
            <person name="Bruemmer F."/>
            <person name="Labrenz M."/>
            <person name="Spormann A.M."/>
            <person name="Op den Camp H."/>
            <person name="Overmann J."/>
            <person name="Amann R."/>
            <person name="Jetten M.S.M."/>
            <person name="Mascher T."/>
            <person name="Medema M.H."/>
            <person name="Devos D.P."/>
            <person name="Kaster A.-K."/>
            <person name="Ovreas L."/>
            <person name="Rohde M."/>
            <person name="Galperin M.Y."/>
            <person name="Jogler C."/>
        </authorList>
    </citation>
    <scope>NUCLEOTIDE SEQUENCE [LARGE SCALE GENOMIC DNA]</scope>
    <source>
        <strain evidence="2 3">Pan44</strain>
    </source>
</reference>
<dbReference type="Gene3D" id="3.60.40.10">
    <property type="entry name" value="PPM-type phosphatase domain"/>
    <property type="match status" value="1"/>
</dbReference>
<proteinExistence type="predicted"/>
<keyword evidence="2" id="KW-0378">Hydrolase</keyword>
<dbReference type="SMART" id="SM00331">
    <property type="entry name" value="PP2C_SIG"/>
    <property type="match status" value="1"/>
</dbReference>
<sequence>MATPIALAWGSVSVTGNYRENNEDRCFVEPQGRFFLVADGMGGQSAGEKASELAIDLVKERLAKFDFEKADAARATAAIDAAVGHANTEIMALGELEARYRSMGTTIAYVVHGKPGLIVGNVGDSRVYRLRNGQLDRLTKDHSLTQALVDAGTISPEEALTHRYKNVLYKYLGAKEGSQGTEARVIPPHSGDRYLICSDGVTDGLSDSSLVPLLAADGNPQQMAERIVEAALGGGSRDNVTCVVIHVR</sequence>
<keyword evidence="3" id="KW-1185">Reference proteome</keyword>
<evidence type="ECO:0000313" key="3">
    <source>
        <dbReference type="Proteomes" id="UP000315700"/>
    </source>
</evidence>
<dbReference type="PROSITE" id="PS51746">
    <property type="entry name" value="PPM_2"/>
    <property type="match status" value="1"/>
</dbReference>
<dbReference type="GO" id="GO:0004722">
    <property type="term" value="F:protein serine/threonine phosphatase activity"/>
    <property type="evidence" value="ECO:0007669"/>
    <property type="project" value="UniProtKB-EC"/>
</dbReference>
<name>A0A517SFD1_9PLAN</name>
<dbReference type="CDD" id="cd00143">
    <property type="entry name" value="PP2Cc"/>
    <property type="match status" value="1"/>
</dbReference>